<dbReference type="PANTHER" id="PTHR23501">
    <property type="entry name" value="MAJOR FACILITATOR SUPERFAMILY"/>
    <property type="match status" value="1"/>
</dbReference>
<keyword evidence="5 7" id="KW-1133">Transmembrane helix</keyword>
<keyword evidence="3" id="KW-1003">Cell membrane</keyword>
<dbReference type="EMBL" id="CAJRAY010000001">
    <property type="protein sequence ID" value="CAG5076160.1"/>
    <property type="molecule type" value="Genomic_DNA"/>
</dbReference>
<feature type="transmembrane region" description="Helical" evidence="7">
    <location>
        <begin position="198"/>
        <end position="217"/>
    </location>
</feature>
<dbReference type="NCBIfam" id="TIGR00711">
    <property type="entry name" value="efflux_EmrB"/>
    <property type="match status" value="1"/>
</dbReference>
<evidence type="ECO:0000256" key="1">
    <source>
        <dbReference type="ARBA" id="ARBA00004651"/>
    </source>
</evidence>
<comment type="subcellular location">
    <subcellularLocation>
        <location evidence="1">Cell membrane</location>
        <topology evidence="1">Multi-pass membrane protein</topology>
    </subcellularLocation>
</comment>
<protein>
    <submittedName>
        <fullName evidence="9">Drug resistance transporter, Drug resistance MFS transporter</fullName>
    </submittedName>
</protein>
<evidence type="ECO:0000256" key="4">
    <source>
        <dbReference type="ARBA" id="ARBA00022692"/>
    </source>
</evidence>
<feature type="transmembrane region" description="Helical" evidence="7">
    <location>
        <begin position="488"/>
        <end position="509"/>
    </location>
</feature>
<dbReference type="PROSITE" id="PS50850">
    <property type="entry name" value="MFS"/>
    <property type="match status" value="1"/>
</dbReference>
<feature type="transmembrane region" description="Helical" evidence="7">
    <location>
        <begin position="300"/>
        <end position="320"/>
    </location>
</feature>
<evidence type="ECO:0000313" key="10">
    <source>
        <dbReference type="Proteomes" id="UP000681526"/>
    </source>
</evidence>
<organism evidence="9 10">
    <name type="scientific">Thermobacillus xylanilyticus</name>
    <dbReference type="NCBI Taxonomy" id="76633"/>
    <lineage>
        <taxon>Bacteria</taxon>
        <taxon>Bacillati</taxon>
        <taxon>Bacillota</taxon>
        <taxon>Bacilli</taxon>
        <taxon>Bacillales</taxon>
        <taxon>Paenibacillaceae</taxon>
        <taxon>Thermobacillus</taxon>
    </lineage>
</organism>
<keyword evidence="4 7" id="KW-0812">Transmembrane</keyword>
<evidence type="ECO:0000313" key="9">
    <source>
        <dbReference type="EMBL" id="CAG5076160.1"/>
    </source>
</evidence>
<evidence type="ECO:0000259" key="8">
    <source>
        <dbReference type="PROSITE" id="PS50850"/>
    </source>
</evidence>
<feature type="domain" description="Major facilitator superfamily (MFS) profile" evidence="8">
    <location>
        <begin position="12"/>
        <end position="514"/>
    </location>
</feature>
<keyword evidence="10" id="KW-1185">Reference proteome</keyword>
<feature type="transmembrane region" description="Helical" evidence="7">
    <location>
        <begin position="77"/>
        <end position="96"/>
    </location>
</feature>
<dbReference type="Proteomes" id="UP000681526">
    <property type="component" value="Unassembled WGS sequence"/>
</dbReference>
<feature type="transmembrane region" description="Helical" evidence="7">
    <location>
        <begin position="229"/>
        <end position="246"/>
    </location>
</feature>
<accession>A0ABM8UZ12</accession>
<dbReference type="InterPro" id="IPR020846">
    <property type="entry name" value="MFS_dom"/>
</dbReference>
<proteinExistence type="predicted"/>
<evidence type="ECO:0000256" key="5">
    <source>
        <dbReference type="ARBA" id="ARBA00022989"/>
    </source>
</evidence>
<dbReference type="Gene3D" id="1.20.1720.10">
    <property type="entry name" value="Multidrug resistance protein D"/>
    <property type="match status" value="1"/>
</dbReference>
<evidence type="ECO:0000256" key="2">
    <source>
        <dbReference type="ARBA" id="ARBA00022448"/>
    </source>
</evidence>
<feature type="transmembrane region" description="Helical" evidence="7">
    <location>
        <begin position="332"/>
        <end position="350"/>
    </location>
</feature>
<evidence type="ECO:0000256" key="3">
    <source>
        <dbReference type="ARBA" id="ARBA00022475"/>
    </source>
</evidence>
<feature type="transmembrane region" description="Helical" evidence="7">
    <location>
        <begin position="163"/>
        <end position="186"/>
    </location>
</feature>
<dbReference type="InterPro" id="IPR005829">
    <property type="entry name" value="Sugar_transporter_CS"/>
</dbReference>
<dbReference type="PROSITE" id="PS00216">
    <property type="entry name" value="SUGAR_TRANSPORT_1"/>
    <property type="match status" value="1"/>
</dbReference>
<name>A0ABM8UZ12_THEXY</name>
<feature type="transmembrane region" description="Helical" evidence="7">
    <location>
        <begin position="396"/>
        <end position="417"/>
    </location>
</feature>
<dbReference type="PANTHER" id="PTHR23501:SF197">
    <property type="entry name" value="COMD"/>
    <property type="match status" value="1"/>
</dbReference>
<reference evidence="9 10" key="1">
    <citation type="submission" date="2021-04" db="EMBL/GenBank/DDBJ databases">
        <authorList>
            <person name="Rakotoarivonina H."/>
        </authorList>
    </citation>
    <scope>NUCLEOTIDE SEQUENCE [LARGE SCALE GENOMIC DNA]</scope>
    <source>
        <strain evidence="9 10">XE</strain>
    </source>
</reference>
<dbReference type="CDD" id="cd17502">
    <property type="entry name" value="MFS_Azr1_MDR_like"/>
    <property type="match status" value="1"/>
</dbReference>
<sequence length="537" mass="58020">MEELSHKRKMAIMAAILAAMFFAAINQTIVSTAMPRIIAILQGMEHYTWVITIFMLTSTIATILVGKLSDIYGRKPFLLGGILIFLVGAFLCGLSQNIFQLIAYRGIQGIGAGIIMSTAFTAVGDLFAPRERGKWSGIMMSAFGFSSVIGPTLGGWLVDHMDWHWLFWIFLPLGIVAFVLILALFPKTARRESETIDYLGSLFLSLTIIAILLGFSWAGTRYDWGSREIIGLFAAAIVFGIIFLLVERKAKSPVLPLSLFRNDIVTLSNIIGFLMNAGMMGALIYISFFVQGVEGIAPTYAGYVTMPMSITMVVMSTVIGRMITKSGKYKRYALLGMPIMVAGMLIMAFMDSVWLAVAAMITFGIGLGVGMPVFSLTVQNAVSPADLGVATASSQLFRNLGGTIGIAVLGTVMSTSLSSNLKEKMAQSGAAAAQLDEETRSHLSALMDPNMLLDQPKLKEVIASFPANVQPIAEQVVNALKDALSSSLTVVFLWGTAIVAVAGVLTVFLREIPLRTSNRLPQEGADKERSAELHPAR</sequence>
<dbReference type="PRINTS" id="PR01036">
    <property type="entry name" value="TCRTETB"/>
</dbReference>
<evidence type="ECO:0000256" key="7">
    <source>
        <dbReference type="SAM" id="Phobius"/>
    </source>
</evidence>
<comment type="caution">
    <text evidence="9">The sequence shown here is derived from an EMBL/GenBank/DDBJ whole genome shotgun (WGS) entry which is preliminary data.</text>
</comment>
<dbReference type="Gene3D" id="1.20.1250.20">
    <property type="entry name" value="MFS general substrate transporter like domains"/>
    <property type="match status" value="1"/>
</dbReference>
<feature type="transmembrane region" description="Helical" evidence="7">
    <location>
        <begin position="12"/>
        <end position="34"/>
    </location>
</feature>
<dbReference type="Pfam" id="PF07690">
    <property type="entry name" value="MFS_1"/>
    <property type="match status" value="1"/>
</dbReference>
<evidence type="ECO:0000256" key="6">
    <source>
        <dbReference type="ARBA" id="ARBA00023136"/>
    </source>
</evidence>
<dbReference type="InterPro" id="IPR004638">
    <property type="entry name" value="EmrB-like"/>
</dbReference>
<feature type="transmembrane region" description="Helical" evidence="7">
    <location>
        <begin position="102"/>
        <end position="123"/>
    </location>
</feature>
<dbReference type="InterPro" id="IPR011701">
    <property type="entry name" value="MFS"/>
</dbReference>
<feature type="transmembrane region" description="Helical" evidence="7">
    <location>
        <begin position="356"/>
        <end position="376"/>
    </location>
</feature>
<keyword evidence="2" id="KW-0813">Transport</keyword>
<feature type="transmembrane region" description="Helical" evidence="7">
    <location>
        <begin position="267"/>
        <end position="288"/>
    </location>
</feature>
<dbReference type="InterPro" id="IPR036259">
    <property type="entry name" value="MFS_trans_sf"/>
</dbReference>
<dbReference type="SUPFAM" id="SSF103473">
    <property type="entry name" value="MFS general substrate transporter"/>
    <property type="match status" value="1"/>
</dbReference>
<keyword evidence="6 7" id="KW-0472">Membrane</keyword>
<dbReference type="RefSeq" id="WP_015253041.1">
    <property type="nucleotide sequence ID" value="NZ_CAJRAY010000001.1"/>
</dbReference>
<gene>
    <name evidence="9" type="primary">Txxe 3849</name>
    <name evidence="9" type="ORF">TXXE_00070</name>
</gene>
<feature type="transmembrane region" description="Helical" evidence="7">
    <location>
        <begin position="135"/>
        <end position="157"/>
    </location>
</feature>
<feature type="transmembrane region" description="Helical" evidence="7">
    <location>
        <begin position="46"/>
        <end position="65"/>
    </location>
</feature>